<protein>
    <recommendedName>
        <fullName evidence="4">DUF2258 domain-containing protein</fullName>
    </recommendedName>
</protein>
<dbReference type="STRING" id="582419.TES1_0608"/>
<feature type="coiled-coil region" evidence="1">
    <location>
        <begin position="87"/>
        <end position="153"/>
    </location>
</feature>
<evidence type="ECO:0000313" key="3">
    <source>
        <dbReference type="Proteomes" id="UP000019027"/>
    </source>
</evidence>
<keyword evidence="3" id="KW-1185">Reference proteome</keyword>
<gene>
    <name evidence="2" type="ORF">TES1_0608</name>
</gene>
<reference evidence="2 3" key="1">
    <citation type="journal article" date="2014" name="Int. J. Syst. Evol. Microbiol.">
        <title>Thermococcus paralvinellae sp. nov. and Thermococcus cleftensis sp. nov. of hyperthermophilic heterotrophs from deep-sea hydrothermal vents.</title>
        <authorList>
            <person name="Hensley S.A."/>
            <person name="Jung J.H."/>
            <person name="Park C.S."/>
            <person name="Holden J.F."/>
        </authorList>
    </citation>
    <scope>NUCLEOTIDE SEQUENCE [LARGE SCALE GENOMIC DNA]</scope>
    <source>
        <strain evidence="2 3">ES1</strain>
    </source>
</reference>
<proteinExistence type="predicted"/>
<evidence type="ECO:0000256" key="1">
    <source>
        <dbReference type="SAM" id="Coils"/>
    </source>
</evidence>
<dbReference type="Pfam" id="PF10015">
    <property type="entry name" value="ThermoDBP-RP_arch"/>
    <property type="match status" value="1"/>
</dbReference>
<evidence type="ECO:0000313" key="2">
    <source>
        <dbReference type="EMBL" id="AHF79996.1"/>
    </source>
</evidence>
<dbReference type="OrthoDB" id="15362at2157"/>
<sequence length="153" mass="17893">MPRLLTGFVRAAGYANKVRKVLFAITRGKVNPEEVVRAAAELNQYLFSKFQEIGVKKEDVVRIEVEFEIKDGKIEWNYDSLKIEIYKKEEEEKLAEAMREVEESEKALELVIEELSKLSEKLRELSDDISQLVEKIKQEHTTLKLEFEKEEES</sequence>
<organism evidence="2 3">
    <name type="scientific">Thermococcus paralvinellae</name>
    <dbReference type="NCBI Taxonomy" id="582419"/>
    <lineage>
        <taxon>Archaea</taxon>
        <taxon>Methanobacteriati</taxon>
        <taxon>Methanobacteriota</taxon>
        <taxon>Thermococci</taxon>
        <taxon>Thermococcales</taxon>
        <taxon>Thermococcaceae</taxon>
        <taxon>Thermococcus</taxon>
    </lineage>
</organism>
<accession>W0I1T4</accession>
<dbReference type="RefSeq" id="WP_042680123.1">
    <property type="nucleotide sequence ID" value="NZ_CP006965.1"/>
</dbReference>
<dbReference type="GeneID" id="24906382"/>
<evidence type="ECO:0008006" key="4">
    <source>
        <dbReference type="Google" id="ProtNLM"/>
    </source>
</evidence>
<dbReference type="HOGENOM" id="CLU_1754804_0_0_2"/>
<dbReference type="InterPro" id="IPR017140">
    <property type="entry name" value="ThermoDBP-RPs_arc"/>
</dbReference>
<dbReference type="Proteomes" id="UP000019027">
    <property type="component" value="Chromosome"/>
</dbReference>
<dbReference type="KEGG" id="ths:TES1_0608"/>
<name>W0I1T4_9EURY</name>
<dbReference type="EMBL" id="CP006965">
    <property type="protein sequence ID" value="AHF79996.1"/>
    <property type="molecule type" value="Genomic_DNA"/>
</dbReference>
<dbReference type="AlphaFoldDB" id="W0I1T4"/>
<keyword evidence="1" id="KW-0175">Coiled coil</keyword>